<keyword evidence="4" id="KW-1185">Reference proteome</keyword>
<dbReference type="OrthoDB" id="6096234at2759"/>
<keyword evidence="2" id="KW-0812">Transmembrane</keyword>
<comment type="caution">
    <text evidence="3">The sequence shown here is derived from an EMBL/GenBank/DDBJ whole genome shotgun (WGS) entry which is preliminary data.</text>
</comment>
<feature type="region of interest" description="Disordered" evidence="1">
    <location>
        <begin position="36"/>
        <end position="100"/>
    </location>
</feature>
<evidence type="ECO:0000256" key="2">
    <source>
        <dbReference type="SAM" id="Phobius"/>
    </source>
</evidence>
<evidence type="ECO:0008006" key="5">
    <source>
        <dbReference type="Google" id="ProtNLM"/>
    </source>
</evidence>
<proteinExistence type="predicted"/>
<dbReference type="EMBL" id="BEZZ01000761">
    <property type="protein sequence ID" value="GCC35918.1"/>
    <property type="molecule type" value="Genomic_DNA"/>
</dbReference>
<feature type="compositionally biased region" description="Polar residues" evidence="1">
    <location>
        <begin position="12"/>
        <end position="23"/>
    </location>
</feature>
<protein>
    <recommendedName>
        <fullName evidence="5">Transmembrane protein 74B</fullName>
    </recommendedName>
</protein>
<dbReference type="PANTHER" id="PTHR16125">
    <property type="entry name" value="TRANSMEMBRANE PROTEIN 74"/>
    <property type="match status" value="1"/>
</dbReference>
<feature type="region of interest" description="Disordered" evidence="1">
    <location>
        <begin position="1"/>
        <end position="24"/>
    </location>
</feature>
<dbReference type="Pfam" id="PF14927">
    <property type="entry name" value="Neurensin"/>
    <property type="match status" value="1"/>
</dbReference>
<feature type="transmembrane region" description="Helical" evidence="2">
    <location>
        <begin position="106"/>
        <end position="128"/>
    </location>
</feature>
<evidence type="ECO:0000313" key="4">
    <source>
        <dbReference type="Proteomes" id="UP000287033"/>
    </source>
</evidence>
<dbReference type="Proteomes" id="UP000287033">
    <property type="component" value="Unassembled WGS sequence"/>
</dbReference>
<keyword evidence="2" id="KW-0472">Membrane</keyword>
<dbReference type="PANTHER" id="PTHR16125:SF4">
    <property type="entry name" value="TRANSMEMBRANE PROTEIN 74B"/>
    <property type="match status" value="1"/>
</dbReference>
<reference evidence="3 4" key="1">
    <citation type="journal article" date="2018" name="Nat. Ecol. Evol.">
        <title>Shark genomes provide insights into elasmobranch evolution and the origin of vertebrates.</title>
        <authorList>
            <person name="Hara Y"/>
            <person name="Yamaguchi K"/>
            <person name="Onimaru K"/>
            <person name="Kadota M"/>
            <person name="Koyanagi M"/>
            <person name="Keeley SD"/>
            <person name="Tatsumi K"/>
            <person name="Tanaka K"/>
            <person name="Motone F"/>
            <person name="Kageyama Y"/>
            <person name="Nozu R"/>
            <person name="Adachi N"/>
            <person name="Nishimura O"/>
            <person name="Nakagawa R"/>
            <person name="Tanegashima C"/>
            <person name="Kiyatake I"/>
            <person name="Matsumoto R"/>
            <person name="Murakumo K"/>
            <person name="Nishida K"/>
            <person name="Terakita A"/>
            <person name="Kuratani S"/>
            <person name="Sato K"/>
            <person name="Hyodo S Kuraku.S."/>
        </authorList>
    </citation>
    <scope>NUCLEOTIDE SEQUENCE [LARGE SCALE GENOMIC DNA]</scope>
</reference>
<dbReference type="OMA" id="EHYYARL"/>
<gene>
    <name evidence="3" type="ORF">chiPu_0014408</name>
</gene>
<keyword evidence="2" id="KW-1133">Transmembrane helix</keyword>
<dbReference type="AlphaFoldDB" id="A0A401SZW5"/>
<name>A0A401SZW5_CHIPU</name>
<feature type="transmembrane region" description="Helical" evidence="2">
    <location>
        <begin position="162"/>
        <end position="185"/>
    </location>
</feature>
<dbReference type="InterPro" id="IPR029695">
    <property type="entry name" value="TMEM74-like"/>
</dbReference>
<evidence type="ECO:0000313" key="3">
    <source>
        <dbReference type="EMBL" id="GCC35918.1"/>
    </source>
</evidence>
<organism evidence="3 4">
    <name type="scientific">Chiloscyllium punctatum</name>
    <name type="common">Brownbanded bambooshark</name>
    <name type="synonym">Hemiscyllium punctatum</name>
    <dbReference type="NCBI Taxonomy" id="137246"/>
    <lineage>
        <taxon>Eukaryota</taxon>
        <taxon>Metazoa</taxon>
        <taxon>Chordata</taxon>
        <taxon>Craniata</taxon>
        <taxon>Vertebrata</taxon>
        <taxon>Chondrichthyes</taxon>
        <taxon>Elasmobranchii</taxon>
        <taxon>Galeomorphii</taxon>
        <taxon>Galeoidea</taxon>
        <taxon>Orectolobiformes</taxon>
        <taxon>Hemiscylliidae</taxon>
        <taxon>Chiloscyllium</taxon>
    </lineage>
</organism>
<sequence>MASAECFHPPQVRSTDAGDTSFGTRLELRGNGCWSREISAPRTAPRLGGEQEQEQETSFSNPPAANDTGHGLGAVPTHNTRDRAQETSPRSEEEPDSEGAAQSVDYGFTVALVFLVAGITLVVIAYAIPRESKVDPDTVTAREMERLELHYALLGSHLDKCIIAGLGLLTLGGMLLSLLLMVSICKGELYGRRNFMASGRTRKTYGSINLRMRPTDGEGHQSLVESEVLQPSENLSQTGS</sequence>
<evidence type="ECO:0000256" key="1">
    <source>
        <dbReference type="SAM" id="MobiDB-lite"/>
    </source>
</evidence>
<feature type="compositionally biased region" description="Basic and acidic residues" evidence="1">
    <location>
        <begin position="79"/>
        <end position="92"/>
    </location>
</feature>
<accession>A0A401SZW5</accession>